<dbReference type="OrthoDB" id="42467at2759"/>
<organism evidence="1 2">
    <name type="scientific">Tribonema minus</name>
    <dbReference type="NCBI Taxonomy" id="303371"/>
    <lineage>
        <taxon>Eukaryota</taxon>
        <taxon>Sar</taxon>
        <taxon>Stramenopiles</taxon>
        <taxon>Ochrophyta</taxon>
        <taxon>PX clade</taxon>
        <taxon>Xanthophyceae</taxon>
        <taxon>Tribonematales</taxon>
        <taxon>Tribonemataceae</taxon>
        <taxon>Tribonema</taxon>
    </lineage>
</organism>
<proteinExistence type="predicted"/>
<protein>
    <submittedName>
        <fullName evidence="1">Uncharacterized protein</fullName>
    </submittedName>
</protein>
<dbReference type="EMBL" id="JAFCMP010000445">
    <property type="protein sequence ID" value="KAG5179704.1"/>
    <property type="molecule type" value="Genomic_DNA"/>
</dbReference>
<accession>A0A835YYY0</accession>
<name>A0A835YYY0_9STRA</name>
<evidence type="ECO:0000313" key="1">
    <source>
        <dbReference type="EMBL" id="KAG5179704.1"/>
    </source>
</evidence>
<sequence length="131" mass="14067">MEMDVVIFRRRGAAAKLQLGAVVPFEGNSAKLVLHPLCAWTLDSCFAKSDTLELLLDEEEPPIQLPPPGGDAGVVIAAVLDDVGYGSRVVGGGIGPSNPHGEESEDLFYLDRNAIPEGVEVVLRPELEVFW</sequence>
<reference evidence="1" key="1">
    <citation type="submission" date="2021-02" db="EMBL/GenBank/DDBJ databases">
        <title>First Annotated Genome of the Yellow-green Alga Tribonema minus.</title>
        <authorList>
            <person name="Mahan K.M."/>
        </authorList>
    </citation>
    <scope>NUCLEOTIDE SEQUENCE</scope>
    <source>
        <strain evidence="1">UTEX B ZZ1240</strain>
    </source>
</reference>
<gene>
    <name evidence="1" type="ORF">JKP88DRAFT_325611</name>
</gene>
<evidence type="ECO:0000313" key="2">
    <source>
        <dbReference type="Proteomes" id="UP000664859"/>
    </source>
</evidence>
<keyword evidence="2" id="KW-1185">Reference proteome</keyword>
<dbReference type="AlphaFoldDB" id="A0A835YYY0"/>
<comment type="caution">
    <text evidence="1">The sequence shown here is derived from an EMBL/GenBank/DDBJ whole genome shotgun (WGS) entry which is preliminary data.</text>
</comment>
<dbReference type="Proteomes" id="UP000664859">
    <property type="component" value="Unassembled WGS sequence"/>
</dbReference>